<dbReference type="Proteomes" id="UP001066276">
    <property type="component" value="Chromosome 3_2"/>
</dbReference>
<evidence type="ECO:0000313" key="1">
    <source>
        <dbReference type="EMBL" id="KAJ1178847.1"/>
    </source>
</evidence>
<gene>
    <name evidence="1" type="ORF">NDU88_004089</name>
</gene>
<sequence length="167" mass="18713">MLQDLILDGGRHRVSLDTLQWPILDRGLGAPGFVLYYLAAQLQWNTFWLAGANLADLGCKGGSPDEVVLLARLLQCMPGRRIYRGIFETKLRCWRCCASHTTDHPFYAPSFPHGDPLSFFTAAQLAPWPEVGRVVVGNCYTDDTLMPLEVLVDTRVLPSEQFLVYEA</sequence>
<name>A0AAV7TT55_PLEWA</name>
<reference evidence="1" key="1">
    <citation type="journal article" date="2022" name="bioRxiv">
        <title>Sequencing and chromosome-scale assembly of the giantPleurodeles waltlgenome.</title>
        <authorList>
            <person name="Brown T."/>
            <person name="Elewa A."/>
            <person name="Iarovenko S."/>
            <person name="Subramanian E."/>
            <person name="Araus A.J."/>
            <person name="Petzold A."/>
            <person name="Susuki M."/>
            <person name="Suzuki K.-i.T."/>
            <person name="Hayashi T."/>
            <person name="Toyoda A."/>
            <person name="Oliveira C."/>
            <person name="Osipova E."/>
            <person name="Leigh N.D."/>
            <person name="Simon A."/>
            <person name="Yun M.H."/>
        </authorList>
    </citation>
    <scope>NUCLEOTIDE SEQUENCE</scope>
    <source>
        <strain evidence="1">20211129_DDA</strain>
        <tissue evidence="1">Liver</tissue>
    </source>
</reference>
<proteinExistence type="predicted"/>
<comment type="caution">
    <text evidence="1">The sequence shown here is derived from an EMBL/GenBank/DDBJ whole genome shotgun (WGS) entry which is preliminary data.</text>
</comment>
<evidence type="ECO:0000313" key="2">
    <source>
        <dbReference type="Proteomes" id="UP001066276"/>
    </source>
</evidence>
<dbReference type="EMBL" id="JANPWB010000006">
    <property type="protein sequence ID" value="KAJ1178847.1"/>
    <property type="molecule type" value="Genomic_DNA"/>
</dbReference>
<accession>A0AAV7TT55</accession>
<organism evidence="1 2">
    <name type="scientific">Pleurodeles waltl</name>
    <name type="common">Iberian ribbed newt</name>
    <dbReference type="NCBI Taxonomy" id="8319"/>
    <lineage>
        <taxon>Eukaryota</taxon>
        <taxon>Metazoa</taxon>
        <taxon>Chordata</taxon>
        <taxon>Craniata</taxon>
        <taxon>Vertebrata</taxon>
        <taxon>Euteleostomi</taxon>
        <taxon>Amphibia</taxon>
        <taxon>Batrachia</taxon>
        <taxon>Caudata</taxon>
        <taxon>Salamandroidea</taxon>
        <taxon>Salamandridae</taxon>
        <taxon>Pleurodelinae</taxon>
        <taxon>Pleurodeles</taxon>
    </lineage>
</organism>
<keyword evidence="2" id="KW-1185">Reference proteome</keyword>
<dbReference type="AlphaFoldDB" id="A0AAV7TT55"/>
<protein>
    <submittedName>
        <fullName evidence="1">Uncharacterized protein</fullName>
    </submittedName>
</protein>